<evidence type="ECO:0000313" key="3">
    <source>
        <dbReference type="Proteomes" id="UP000005113"/>
    </source>
</evidence>
<accession>J0NWD5</accession>
<name>J0NWD5_9BACT</name>
<reference evidence="3" key="1">
    <citation type="journal article" date="2012" name="Stand. Genomic Sci.">
        <title>Permanent draft genome sequence of the gliding predator Saprospira grandis strain Sa g1 (= HR1).</title>
        <authorList>
            <person name="Mavromatis K."/>
            <person name="Chertkov O."/>
            <person name="Lapidus A."/>
            <person name="Nolan M."/>
            <person name="Lucas S."/>
            <person name="Tice H."/>
            <person name="Del Rio T.G."/>
            <person name="Cheng J.F."/>
            <person name="Han C."/>
            <person name="Tapia R."/>
            <person name="Bruce D."/>
            <person name="Goodwin L.A."/>
            <person name="Pitluck S."/>
            <person name="Huntemann M."/>
            <person name="Liolios K."/>
            <person name="Pagani I."/>
            <person name="Ivanova N."/>
            <person name="Mikhailova N."/>
            <person name="Pati A."/>
            <person name="Chen A."/>
            <person name="Palaniappan K."/>
            <person name="Land M."/>
            <person name="Brambilla E.M."/>
            <person name="Rohde M."/>
            <person name="Spring S."/>
            <person name="Goker M."/>
            <person name="Detter J.C."/>
            <person name="Bristow J."/>
            <person name="Eisen J.A."/>
            <person name="Markowitz V."/>
            <person name="Hugenholtz P."/>
            <person name="Kyrpides N.C."/>
            <person name="Klenk H.P."/>
            <person name="Woyke T."/>
        </authorList>
    </citation>
    <scope>NUCLEOTIDE SEQUENCE [LARGE SCALE GENOMIC DNA]</scope>
    <source>
        <strain evidence="3">DSM 2844</strain>
    </source>
</reference>
<sequence length="189" mass="21236">MKTKKQTLCSPQIVVLLFLLFSTSMLKAQHPDSLAQAAIDSARWDSLQQVQAFEQMRCLNIEAYLTACNFQCSAGAQPACSIDSLHHSALSCNQAKGDLKLQIQLLSSDLVEEIELKIGRGQGQNNVYNRTISLEEGALNGRSRLIKKRANVWEFQLDRISRPHPLYIRLRLKSASGEYSSVYSYELTD</sequence>
<dbReference type="HOGENOM" id="CLU_1433554_0_0_10"/>
<dbReference type="Proteomes" id="UP000005113">
    <property type="component" value="Unassembled WGS sequence"/>
</dbReference>
<dbReference type="EMBL" id="JH719942">
    <property type="protein sequence ID" value="EJF51804.1"/>
    <property type="molecule type" value="Genomic_DNA"/>
</dbReference>
<feature type="signal peptide" evidence="1">
    <location>
        <begin position="1"/>
        <end position="28"/>
    </location>
</feature>
<keyword evidence="1" id="KW-0732">Signal</keyword>
<proteinExistence type="predicted"/>
<dbReference type="AlphaFoldDB" id="J0NWD5"/>
<dbReference type="OrthoDB" id="9822462at2"/>
<evidence type="ECO:0000256" key="1">
    <source>
        <dbReference type="SAM" id="SignalP"/>
    </source>
</evidence>
<protein>
    <submittedName>
        <fullName evidence="2">Uncharacterized protein</fullName>
    </submittedName>
</protein>
<feature type="chain" id="PRO_5003737302" evidence="1">
    <location>
        <begin position="29"/>
        <end position="189"/>
    </location>
</feature>
<evidence type="ECO:0000313" key="2">
    <source>
        <dbReference type="EMBL" id="EJF51804.1"/>
    </source>
</evidence>
<organism evidence="2 3">
    <name type="scientific">Saprospira grandis DSM 2844</name>
    <dbReference type="NCBI Taxonomy" id="694433"/>
    <lineage>
        <taxon>Bacteria</taxon>
        <taxon>Pseudomonadati</taxon>
        <taxon>Bacteroidota</taxon>
        <taxon>Saprospiria</taxon>
        <taxon>Saprospirales</taxon>
        <taxon>Saprospiraceae</taxon>
        <taxon>Saprospira</taxon>
    </lineage>
</organism>
<gene>
    <name evidence="2" type="ORF">SapgrDRAFT_0043</name>
</gene>